<dbReference type="CDD" id="cd00156">
    <property type="entry name" value="REC"/>
    <property type="match status" value="1"/>
</dbReference>
<evidence type="ECO:0000256" key="4">
    <source>
        <dbReference type="ARBA" id="ARBA00022679"/>
    </source>
</evidence>
<keyword evidence="10" id="KW-0175">Coiled coil</keyword>
<dbReference type="InterPro" id="IPR005467">
    <property type="entry name" value="His_kinase_dom"/>
</dbReference>
<dbReference type="SMART" id="SM00388">
    <property type="entry name" value="HisKA"/>
    <property type="match status" value="1"/>
</dbReference>
<dbReference type="AlphaFoldDB" id="A0A4U8YRM5"/>
<keyword evidence="8" id="KW-0902">Two-component regulatory system</keyword>
<dbReference type="InterPro" id="IPR035965">
    <property type="entry name" value="PAS-like_dom_sf"/>
</dbReference>
<dbReference type="InterPro" id="IPR003594">
    <property type="entry name" value="HATPase_dom"/>
</dbReference>
<dbReference type="GO" id="GO:0000155">
    <property type="term" value="F:phosphorelay sensor kinase activity"/>
    <property type="evidence" value="ECO:0007669"/>
    <property type="project" value="InterPro"/>
</dbReference>
<dbReference type="SUPFAM" id="SSF47384">
    <property type="entry name" value="Homodimeric domain of signal transducing histidine kinase"/>
    <property type="match status" value="1"/>
</dbReference>
<reference evidence="15 16" key="1">
    <citation type="submission" date="2019-03" db="EMBL/GenBank/DDBJ databases">
        <authorList>
            <person name="Nijsse B."/>
        </authorList>
    </citation>
    <scope>NUCLEOTIDE SEQUENCE [LARGE SCALE GENOMIC DNA]</scope>
    <source>
        <strain evidence="15">Desulfoluna butyratoxydans MSL71</strain>
    </source>
</reference>
<dbReference type="InterPro" id="IPR001789">
    <property type="entry name" value="Sig_transdc_resp-reg_receiver"/>
</dbReference>
<dbReference type="SUPFAM" id="SSF55874">
    <property type="entry name" value="ATPase domain of HSP90 chaperone/DNA topoisomerase II/histidine kinase"/>
    <property type="match status" value="1"/>
</dbReference>
<comment type="catalytic activity">
    <reaction evidence="1">
        <text>ATP + protein L-histidine = ADP + protein N-phospho-L-histidine.</text>
        <dbReference type="EC" id="2.7.13.3"/>
    </reaction>
</comment>
<dbReference type="EC" id="2.7.13.3" evidence="2"/>
<keyword evidence="16" id="KW-1185">Reference proteome</keyword>
<dbReference type="Gene3D" id="3.40.50.2300">
    <property type="match status" value="3"/>
</dbReference>
<dbReference type="InterPro" id="IPR013655">
    <property type="entry name" value="PAS_fold_3"/>
</dbReference>
<keyword evidence="7" id="KW-0067">ATP-binding</keyword>
<dbReference type="InterPro" id="IPR011006">
    <property type="entry name" value="CheY-like_superfamily"/>
</dbReference>
<dbReference type="Pfam" id="PF00512">
    <property type="entry name" value="HisKA"/>
    <property type="match status" value="1"/>
</dbReference>
<dbReference type="PROSITE" id="PS50112">
    <property type="entry name" value="PAS"/>
    <property type="match status" value="1"/>
</dbReference>
<dbReference type="SMART" id="SM00086">
    <property type="entry name" value="PAC"/>
    <property type="match status" value="1"/>
</dbReference>
<dbReference type="PROSITE" id="PS50113">
    <property type="entry name" value="PAC"/>
    <property type="match status" value="1"/>
</dbReference>
<evidence type="ECO:0000256" key="3">
    <source>
        <dbReference type="ARBA" id="ARBA00022553"/>
    </source>
</evidence>
<dbReference type="Pfam" id="PF04392">
    <property type="entry name" value="ABC_sub_bind"/>
    <property type="match status" value="1"/>
</dbReference>
<gene>
    <name evidence="15" type="ORF">MSL71_46480</name>
</gene>
<dbReference type="Pfam" id="PF01590">
    <property type="entry name" value="GAF"/>
    <property type="match status" value="1"/>
</dbReference>
<dbReference type="Pfam" id="PF08447">
    <property type="entry name" value="PAS_3"/>
    <property type="match status" value="1"/>
</dbReference>
<dbReference type="InterPro" id="IPR036097">
    <property type="entry name" value="HisK_dim/P_sf"/>
</dbReference>
<dbReference type="PROSITE" id="PS50110">
    <property type="entry name" value="RESPONSE_REGULATORY"/>
    <property type="match status" value="1"/>
</dbReference>
<feature type="domain" description="PAC" evidence="14">
    <location>
        <begin position="463"/>
        <end position="515"/>
    </location>
</feature>
<dbReference type="SUPFAM" id="SSF55781">
    <property type="entry name" value="GAF domain-like"/>
    <property type="match status" value="1"/>
</dbReference>
<dbReference type="InterPro" id="IPR007487">
    <property type="entry name" value="ABC_transpt-TYRBP-like"/>
</dbReference>
<dbReference type="Gene3D" id="1.10.287.130">
    <property type="match status" value="1"/>
</dbReference>
<evidence type="ECO:0000256" key="9">
    <source>
        <dbReference type="PROSITE-ProRule" id="PRU00169"/>
    </source>
</evidence>
<organism evidence="15 16">
    <name type="scientific">Desulfoluna butyratoxydans</name>
    <dbReference type="NCBI Taxonomy" id="231438"/>
    <lineage>
        <taxon>Bacteria</taxon>
        <taxon>Pseudomonadati</taxon>
        <taxon>Thermodesulfobacteriota</taxon>
        <taxon>Desulfobacteria</taxon>
        <taxon>Desulfobacterales</taxon>
        <taxon>Desulfolunaceae</taxon>
        <taxon>Desulfoluna</taxon>
    </lineage>
</organism>
<feature type="modified residue" description="4-aspartylphosphate" evidence="9">
    <location>
        <position position="976"/>
    </location>
</feature>
<dbReference type="Gene3D" id="3.30.565.10">
    <property type="entry name" value="Histidine kinase-like ATPase, C-terminal domain"/>
    <property type="match status" value="1"/>
</dbReference>
<accession>A0A4U8YRM5</accession>
<proteinExistence type="predicted"/>
<dbReference type="CDD" id="cd00082">
    <property type="entry name" value="HisKA"/>
    <property type="match status" value="1"/>
</dbReference>
<evidence type="ECO:0000256" key="2">
    <source>
        <dbReference type="ARBA" id="ARBA00012438"/>
    </source>
</evidence>
<evidence type="ECO:0000256" key="1">
    <source>
        <dbReference type="ARBA" id="ARBA00000085"/>
    </source>
</evidence>
<evidence type="ECO:0000256" key="6">
    <source>
        <dbReference type="ARBA" id="ARBA00022777"/>
    </source>
</evidence>
<sequence length="1046" mass="115402">MLRGLNAVVMAIAAVYLWGGWQVPSVCAADSVRGAGNVLFLSSYHPSYPTFFRQVEGIRSVFSPRSIHFDIECIDTKRFDPPEIKAHFHDLLTFKLSRLPAYDLILVGDDNALHYVLDHQGDLFKNIPMVFFGVNNRRLALEQNENPLVTGVVESVALSETLTLMARLQPDVRRIVAIADNTVSVKGVLDHFHAAAREFKSVQFSMLSLENLSFEELAEVLKTFDSRDAVLLLSAFVDRTGRRIDFDHALSLVTENLASPLYHLWYHGMGQGVIGGKLISHFDQGKRAAEMALEILSGTPAFEVPVEADSPHRFVVDPEAMEARGMSLSLIPNGVDRYRSAETWEGTYGLYTRVALGGIGVFSFLACVLAVIAFHRRRADEQVAKSELRFRRLTRHMEEVFCVGSMATREIQEISPAVENILGLSPSRVRRNPTLIREAIHEEDRESFFAYLVRLQSGQEGMESIEFRMRDVKGRLRWLRFRGFSIEETGDGDSKIAGMASDITDAKQEDTAMKALVETLAGRVEQDFFDGAVRQLCAFLGCDTAIIGEIREDKMVQTLAMVQDGYMKDSMTYQLMGTPCFESMNEGVCIYPEGVRDRFPSNSMLRQLEAEGYLGFPLRSHNGKIIGVMCAMSRTRFSIPKRTQEVVAILAKGIANEMERLENEKEKKSMEISLIRSQKMEAIGTLAGGIAHDFNNILFPIMGYVQMMQEEISASSPHGRYLNKIHASSLRAKKLVNQILAFSRKGDQVFEPVMIPEVLTEVMELVRASLPATIDLRVHVTGEILPVMGDATQIHQVVMNLVTNAYHAMEGRGGCIWVTLAPGGKPGGGGASGVTLTVRDTGGGIEPAVLDCIFDPYFTTKPKEKGTGLGLAVVHGIVENHGGEIDVESTLGVGTTFIVRLPCMESACVEEDVSDVSPAPEGHEHILVVDDEEEVCMVERMMLERLGYRVSVASSGLDALDLVAADPDSVQLILTDMTMPQMTGLQLVARVREMGCLMPVLLCTGLKDAAQERASKGLGVLGIVKKPVSMGELADQVRQALDTVRV</sequence>
<dbReference type="GO" id="GO:0005524">
    <property type="term" value="F:ATP binding"/>
    <property type="evidence" value="ECO:0007669"/>
    <property type="project" value="UniProtKB-KW"/>
</dbReference>
<dbReference type="SMART" id="SM00448">
    <property type="entry name" value="REC"/>
    <property type="match status" value="1"/>
</dbReference>
<keyword evidence="6" id="KW-0418">Kinase</keyword>
<keyword evidence="4" id="KW-0808">Transferase</keyword>
<feature type="domain" description="Response regulatory" evidence="12">
    <location>
        <begin position="925"/>
        <end position="1041"/>
    </location>
</feature>
<dbReference type="InterPro" id="IPR001610">
    <property type="entry name" value="PAC"/>
</dbReference>
<dbReference type="Gene3D" id="3.30.450.40">
    <property type="match status" value="1"/>
</dbReference>
<evidence type="ECO:0000313" key="16">
    <source>
        <dbReference type="Proteomes" id="UP000507962"/>
    </source>
</evidence>
<dbReference type="PANTHER" id="PTHR43065">
    <property type="entry name" value="SENSOR HISTIDINE KINASE"/>
    <property type="match status" value="1"/>
</dbReference>
<evidence type="ECO:0000259" key="14">
    <source>
        <dbReference type="PROSITE" id="PS50113"/>
    </source>
</evidence>
<dbReference type="InterPro" id="IPR003018">
    <property type="entry name" value="GAF"/>
</dbReference>
<dbReference type="Pfam" id="PF02518">
    <property type="entry name" value="HATPase_c"/>
    <property type="match status" value="1"/>
</dbReference>
<dbReference type="Proteomes" id="UP000507962">
    <property type="component" value="Unassembled WGS sequence"/>
</dbReference>
<dbReference type="SUPFAM" id="SSF52172">
    <property type="entry name" value="CheY-like"/>
    <property type="match status" value="1"/>
</dbReference>
<evidence type="ECO:0000256" key="8">
    <source>
        <dbReference type="ARBA" id="ARBA00023012"/>
    </source>
</evidence>
<evidence type="ECO:0000259" key="11">
    <source>
        <dbReference type="PROSITE" id="PS50109"/>
    </source>
</evidence>
<dbReference type="CDD" id="cd00130">
    <property type="entry name" value="PAS"/>
    <property type="match status" value="1"/>
</dbReference>
<dbReference type="InterPro" id="IPR000700">
    <property type="entry name" value="PAS-assoc_C"/>
</dbReference>
<dbReference type="SMART" id="SM00387">
    <property type="entry name" value="HATPase_c"/>
    <property type="match status" value="1"/>
</dbReference>
<feature type="coiled-coil region" evidence="10">
    <location>
        <begin position="651"/>
        <end position="678"/>
    </location>
</feature>
<evidence type="ECO:0000259" key="13">
    <source>
        <dbReference type="PROSITE" id="PS50112"/>
    </source>
</evidence>
<dbReference type="NCBIfam" id="TIGR00229">
    <property type="entry name" value="sensory_box"/>
    <property type="match status" value="1"/>
</dbReference>
<keyword evidence="5" id="KW-0547">Nucleotide-binding</keyword>
<dbReference type="SMART" id="SM00091">
    <property type="entry name" value="PAS"/>
    <property type="match status" value="1"/>
</dbReference>
<feature type="domain" description="Histidine kinase" evidence="11">
    <location>
        <begin position="689"/>
        <end position="905"/>
    </location>
</feature>
<dbReference type="InterPro" id="IPR000014">
    <property type="entry name" value="PAS"/>
</dbReference>
<dbReference type="PANTHER" id="PTHR43065:SF46">
    <property type="entry name" value="C4-DICARBOXYLATE TRANSPORT SENSOR PROTEIN DCTB"/>
    <property type="match status" value="1"/>
</dbReference>
<name>A0A4U8YRM5_9BACT</name>
<evidence type="ECO:0000259" key="12">
    <source>
        <dbReference type="PROSITE" id="PS50110"/>
    </source>
</evidence>
<evidence type="ECO:0000256" key="10">
    <source>
        <dbReference type="SAM" id="Coils"/>
    </source>
</evidence>
<dbReference type="InterPro" id="IPR003661">
    <property type="entry name" value="HisK_dim/P_dom"/>
</dbReference>
<dbReference type="InterPro" id="IPR004358">
    <property type="entry name" value="Sig_transdc_His_kin-like_C"/>
</dbReference>
<protein>
    <recommendedName>
        <fullName evidence="2">histidine kinase</fullName>
        <ecNumber evidence="2">2.7.13.3</ecNumber>
    </recommendedName>
</protein>
<evidence type="ECO:0000256" key="7">
    <source>
        <dbReference type="ARBA" id="ARBA00022840"/>
    </source>
</evidence>
<dbReference type="InterPro" id="IPR029016">
    <property type="entry name" value="GAF-like_dom_sf"/>
</dbReference>
<dbReference type="Gene3D" id="3.30.450.20">
    <property type="entry name" value="PAS domain"/>
    <property type="match status" value="1"/>
</dbReference>
<dbReference type="PROSITE" id="PS50109">
    <property type="entry name" value="HIS_KIN"/>
    <property type="match status" value="1"/>
</dbReference>
<keyword evidence="3 9" id="KW-0597">Phosphoprotein</keyword>
<dbReference type="Pfam" id="PF00072">
    <property type="entry name" value="Response_reg"/>
    <property type="match status" value="1"/>
</dbReference>
<dbReference type="SUPFAM" id="SSF55785">
    <property type="entry name" value="PYP-like sensor domain (PAS domain)"/>
    <property type="match status" value="1"/>
</dbReference>
<evidence type="ECO:0000313" key="15">
    <source>
        <dbReference type="EMBL" id="VFQ46966.1"/>
    </source>
</evidence>
<evidence type="ECO:0000256" key="5">
    <source>
        <dbReference type="ARBA" id="ARBA00022741"/>
    </source>
</evidence>
<dbReference type="EMBL" id="CAADHO010000012">
    <property type="protein sequence ID" value="VFQ46966.1"/>
    <property type="molecule type" value="Genomic_DNA"/>
</dbReference>
<dbReference type="InterPro" id="IPR036890">
    <property type="entry name" value="HATPase_C_sf"/>
</dbReference>
<feature type="domain" description="PAS" evidence="13">
    <location>
        <begin position="386"/>
        <end position="459"/>
    </location>
</feature>
<dbReference type="PRINTS" id="PR00344">
    <property type="entry name" value="BCTRLSENSOR"/>
</dbReference>